<evidence type="ECO:0000256" key="1">
    <source>
        <dbReference type="ARBA" id="ARBA00022801"/>
    </source>
</evidence>
<dbReference type="Pfam" id="PF08530">
    <property type="entry name" value="PepX_C"/>
    <property type="match status" value="1"/>
</dbReference>
<dbReference type="PANTHER" id="PTHR43056">
    <property type="entry name" value="PEPTIDASE S9 PROLYL OLIGOPEPTIDASE"/>
    <property type="match status" value="1"/>
</dbReference>
<dbReference type="SUPFAM" id="SSF53474">
    <property type="entry name" value="alpha/beta-Hydrolases"/>
    <property type="match status" value="1"/>
</dbReference>
<dbReference type="InterPro" id="IPR000383">
    <property type="entry name" value="Xaa-Pro-like_dom"/>
</dbReference>
<dbReference type="InterPro" id="IPR050585">
    <property type="entry name" value="Xaa-Pro_dipeptidyl-ppase/CocE"/>
</dbReference>
<dbReference type="InterPro" id="IPR008979">
    <property type="entry name" value="Galactose-bd-like_sf"/>
</dbReference>
<dbReference type="Proteomes" id="UP001060275">
    <property type="component" value="Unassembled WGS sequence"/>
</dbReference>
<dbReference type="AlphaFoldDB" id="A0A9Q4AR40"/>
<dbReference type="SUPFAM" id="SSF49785">
    <property type="entry name" value="Galactose-binding domain-like"/>
    <property type="match status" value="1"/>
</dbReference>
<evidence type="ECO:0000313" key="4">
    <source>
        <dbReference type="Proteomes" id="UP001060275"/>
    </source>
</evidence>
<dbReference type="PANTHER" id="PTHR43056:SF10">
    <property type="entry name" value="COCE_NOND FAMILY, PUTATIVE (AFU_ORTHOLOGUE AFUA_7G00600)-RELATED"/>
    <property type="match status" value="1"/>
</dbReference>
<reference evidence="3" key="1">
    <citation type="submission" date="2022-06" db="EMBL/GenBank/DDBJ databases">
        <title>Devosia sp. XJ19-45 genome assembly.</title>
        <authorList>
            <person name="Li B."/>
            <person name="Cai M."/>
            <person name="Nie G."/>
            <person name="Li W."/>
        </authorList>
    </citation>
    <scope>NUCLEOTIDE SEQUENCE</scope>
    <source>
        <strain evidence="3">XJ19-45</strain>
    </source>
</reference>
<dbReference type="InterPro" id="IPR029058">
    <property type="entry name" value="AB_hydrolase_fold"/>
</dbReference>
<dbReference type="InterPro" id="IPR013736">
    <property type="entry name" value="Xaa-Pro_dipept_C"/>
</dbReference>
<dbReference type="EMBL" id="JAMWDU010000005">
    <property type="protein sequence ID" value="MCP8888320.1"/>
    <property type="molecule type" value="Genomic_DNA"/>
</dbReference>
<comment type="caution">
    <text evidence="3">The sequence shown here is derived from an EMBL/GenBank/DDBJ whole genome shotgun (WGS) entry which is preliminary data.</text>
</comment>
<proteinExistence type="predicted"/>
<evidence type="ECO:0000313" key="3">
    <source>
        <dbReference type="EMBL" id="MCP8888320.1"/>
    </source>
</evidence>
<feature type="domain" description="Xaa-Pro dipeptidyl-peptidase C-terminal" evidence="2">
    <location>
        <begin position="339"/>
        <end position="617"/>
    </location>
</feature>
<dbReference type="InterPro" id="IPR005674">
    <property type="entry name" value="CocE/Ser_esterase"/>
</dbReference>
<dbReference type="NCBIfam" id="TIGR00976">
    <property type="entry name" value="CocE_NonD"/>
    <property type="match status" value="1"/>
</dbReference>
<sequence length="647" mass="71832">MLPPPEHVADGVMVHRDVMVTMRDGIRLAADIYRPARDGVPLPGPLPVILERTPYGKAERSRSEIEVGMHLPMTRAEVACHFVRHGYVVIYQDCRGRFGSEGEFVKYLSEGADGFDTLAWIVEQRWCSGKVGTMGLSYAAHTQMALACLNPPGLATMVLDSGGFANAFTCGIRQGGAFELKQATWAFNHATESPAARKDPLVARALAAENLRAWFKVMPWSEGRSPVRWVPEYEDYLLDQWRRGTFDDYWRQTGLYAAGHYDHFPDVPVAFLSSWYDCYVASTLENYAGLSRSGSRHLELTMGPCLHGDRNQSFAGDVSFGPRAPIGGNVAESWLEYRRQWFDTWLKDIEPARADTSAVRLFLMGGGSGRRDQDGRLDHGGAWIRGATWPLPQSEELTLYLHRDGRMLSARPEDDPGPLTYDFDPANPVPTIGGALTSGRPVFEGGVFDQREDERFFGISAPGLPLSSRADVLTFETGVLDTDLAIVGPIVVRLFVSTDGPDTDFTAKLIDVYPPSEDYPTGFSLILTDGIFRCRYRKSFERPEPCLPGEVMEIDIEPFATANLFKAGHRIRVDISSSNFPKYDVNPNTGAPEGTGRTRRVARNSVFCDHLYSSSMTLRSVSPDRLSYIEMPPAQDLSIQRSKTGTS</sequence>
<keyword evidence="1 3" id="KW-0378">Hydrolase</keyword>
<dbReference type="Gene3D" id="1.10.3020.10">
    <property type="entry name" value="alpha-amino acid ester hydrolase ( Helical cap domain)"/>
    <property type="match status" value="1"/>
</dbReference>
<dbReference type="GO" id="GO:0008239">
    <property type="term" value="F:dipeptidyl-peptidase activity"/>
    <property type="evidence" value="ECO:0007669"/>
    <property type="project" value="InterPro"/>
</dbReference>
<dbReference type="Pfam" id="PF02129">
    <property type="entry name" value="Peptidase_S15"/>
    <property type="match status" value="1"/>
</dbReference>
<dbReference type="SMART" id="SM00939">
    <property type="entry name" value="PepX_C"/>
    <property type="match status" value="1"/>
</dbReference>
<protein>
    <submittedName>
        <fullName evidence="3">CocE/NonD family hydrolase</fullName>
    </submittedName>
</protein>
<name>A0A9Q4AR40_9HYPH</name>
<dbReference type="Gene3D" id="3.40.50.1820">
    <property type="entry name" value="alpha/beta hydrolase"/>
    <property type="match status" value="1"/>
</dbReference>
<evidence type="ECO:0000259" key="2">
    <source>
        <dbReference type="SMART" id="SM00939"/>
    </source>
</evidence>
<gene>
    <name evidence="3" type="ORF">NF348_14460</name>
</gene>
<accession>A0A9Q4AR40</accession>
<keyword evidence="4" id="KW-1185">Reference proteome</keyword>
<dbReference type="RefSeq" id="WP_254675377.1">
    <property type="nucleotide sequence ID" value="NZ_JAMWDU010000005.1"/>
</dbReference>
<organism evidence="3 4">
    <name type="scientific">Devosia ureilytica</name>
    <dbReference type="NCBI Taxonomy" id="2952754"/>
    <lineage>
        <taxon>Bacteria</taxon>
        <taxon>Pseudomonadati</taxon>
        <taxon>Pseudomonadota</taxon>
        <taxon>Alphaproteobacteria</taxon>
        <taxon>Hyphomicrobiales</taxon>
        <taxon>Devosiaceae</taxon>
        <taxon>Devosia</taxon>
    </lineage>
</organism>
<dbReference type="Gene3D" id="2.60.120.260">
    <property type="entry name" value="Galactose-binding domain-like"/>
    <property type="match status" value="1"/>
</dbReference>